<evidence type="ECO:0000259" key="7">
    <source>
        <dbReference type="PROSITE" id="PS50016"/>
    </source>
</evidence>
<evidence type="ECO:0000256" key="3">
    <source>
        <dbReference type="ARBA" id="ARBA00022833"/>
    </source>
</evidence>
<dbReference type="Pfam" id="PF00628">
    <property type="entry name" value="PHD"/>
    <property type="match status" value="1"/>
</dbReference>
<evidence type="ECO:0000256" key="1">
    <source>
        <dbReference type="ARBA" id="ARBA00022723"/>
    </source>
</evidence>
<keyword evidence="3" id="KW-0862">Zinc</keyword>
<dbReference type="PROSITE" id="PS51038">
    <property type="entry name" value="BAH"/>
    <property type="match status" value="1"/>
</dbReference>
<feature type="domain" description="ELM2" evidence="9">
    <location>
        <begin position="477"/>
        <end position="638"/>
    </location>
</feature>
<keyword evidence="2 5" id="KW-0863">Zinc-finger</keyword>
<feature type="region of interest" description="Disordered" evidence="6">
    <location>
        <begin position="1680"/>
        <end position="1707"/>
    </location>
</feature>
<feature type="region of interest" description="Disordered" evidence="6">
    <location>
        <begin position="493"/>
        <end position="568"/>
    </location>
</feature>
<dbReference type="PROSITE" id="PS01359">
    <property type="entry name" value="ZF_PHD_1"/>
    <property type="match status" value="1"/>
</dbReference>
<dbReference type="GO" id="GO:0048189">
    <property type="term" value="C:Lid2 complex"/>
    <property type="evidence" value="ECO:0007669"/>
    <property type="project" value="TreeGrafter"/>
</dbReference>
<dbReference type="PROSITE" id="PS51156">
    <property type="entry name" value="ELM2"/>
    <property type="match status" value="1"/>
</dbReference>
<gene>
    <name evidence="10" type="primary">SNT2</name>
    <name evidence="10" type="ORF">H4R34_002101</name>
</gene>
<feature type="compositionally biased region" description="Polar residues" evidence="6">
    <location>
        <begin position="1304"/>
        <end position="1315"/>
    </location>
</feature>
<dbReference type="Gene3D" id="3.30.40.10">
    <property type="entry name" value="Zinc/RING finger domain, C3HC4 (zinc finger)"/>
    <property type="match status" value="1"/>
</dbReference>
<dbReference type="InterPro" id="IPR019787">
    <property type="entry name" value="Znf_PHD-finger"/>
</dbReference>
<feature type="compositionally biased region" description="Basic and acidic residues" evidence="6">
    <location>
        <begin position="1680"/>
        <end position="1695"/>
    </location>
</feature>
<dbReference type="InterPro" id="IPR011011">
    <property type="entry name" value="Znf_FYVE_PHD"/>
</dbReference>
<dbReference type="SMART" id="SM01189">
    <property type="entry name" value="ELM2"/>
    <property type="match status" value="1"/>
</dbReference>
<feature type="region of interest" description="Disordered" evidence="6">
    <location>
        <begin position="1056"/>
        <end position="1124"/>
    </location>
</feature>
<evidence type="ECO:0000313" key="10">
    <source>
        <dbReference type="EMBL" id="KAJ1981372.1"/>
    </source>
</evidence>
<reference evidence="10" key="1">
    <citation type="submission" date="2022-07" db="EMBL/GenBank/DDBJ databases">
        <title>Phylogenomic reconstructions and comparative analyses of Kickxellomycotina fungi.</title>
        <authorList>
            <person name="Reynolds N.K."/>
            <person name="Stajich J.E."/>
            <person name="Barry K."/>
            <person name="Grigoriev I.V."/>
            <person name="Crous P."/>
            <person name="Smith M.E."/>
        </authorList>
    </citation>
    <scope>NUCLEOTIDE SEQUENCE</scope>
    <source>
        <strain evidence="10">RSA 567</strain>
    </source>
</reference>
<dbReference type="SUPFAM" id="SSF57903">
    <property type="entry name" value="FYVE/PHD zinc finger"/>
    <property type="match status" value="1"/>
</dbReference>
<feature type="compositionally biased region" description="Low complexity" evidence="6">
    <location>
        <begin position="1060"/>
        <end position="1073"/>
    </location>
</feature>
<keyword evidence="4" id="KW-0539">Nucleus</keyword>
<feature type="compositionally biased region" description="Basic residues" evidence="6">
    <location>
        <begin position="1336"/>
        <end position="1345"/>
    </location>
</feature>
<feature type="region of interest" description="Disordered" evidence="6">
    <location>
        <begin position="1296"/>
        <end position="1365"/>
    </location>
</feature>
<evidence type="ECO:0000259" key="8">
    <source>
        <dbReference type="PROSITE" id="PS51038"/>
    </source>
</evidence>
<evidence type="ECO:0000256" key="4">
    <source>
        <dbReference type="ARBA" id="ARBA00023242"/>
    </source>
</evidence>
<dbReference type="CDD" id="cd15497">
    <property type="entry name" value="PHD1_Snt2p_like"/>
    <property type="match status" value="1"/>
</dbReference>
<evidence type="ECO:0000259" key="9">
    <source>
        <dbReference type="PROSITE" id="PS51156"/>
    </source>
</evidence>
<protein>
    <submittedName>
        <fullName evidence="10">PHD type zinc finger protein with BAH domain-containing protein</fullName>
    </submittedName>
</protein>
<feature type="region of interest" description="Disordered" evidence="6">
    <location>
        <begin position="731"/>
        <end position="759"/>
    </location>
</feature>
<dbReference type="GO" id="GO:0008270">
    <property type="term" value="F:zinc ion binding"/>
    <property type="evidence" value="ECO:0007669"/>
    <property type="project" value="UniProtKB-KW"/>
</dbReference>
<evidence type="ECO:0000256" key="5">
    <source>
        <dbReference type="PROSITE-ProRule" id="PRU00146"/>
    </source>
</evidence>
<evidence type="ECO:0000313" key="11">
    <source>
        <dbReference type="Proteomes" id="UP001151582"/>
    </source>
</evidence>
<dbReference type="Proteomes" id="UP001151582">
    <property type="component" value="Unassembled WGS sequence"/>
</dbReference>
<dbReference type="InterPro" id="IPR043151">
    <property type="entry name" value="BAH_sf"/>
</dbReference>
<feature type="compositionally biased region" description="Low complexity" evidence="6">
    <location>
        <begin position="537"/>
        <end position="549"/>
    </location>
</feature>
<dbReference type="Gene3D" id="2.30.30.490">
    <property type="match status" value="1"/>
</dbReference>
<dbReference type="GO" id="GO:0004842">
    <property type="term" value="F:ubiquitin-protein transferase activity"/>
    <property type="evidence" value="ECO:0007669"/>
    <property type="project" value="TreeGrafter"/>
</dbReference>
<feature type="region of interest" description="Disordered" evidence="6">
    <location>
        <begin position="793"/>
        <end position="817"/>
    </location>
</feature>
<dbReference type="InterPro" id="IPR029617">
    <property type="entry name" value="Snt2"/>
</dbReference>
<dbReference type="InterPro" id="IPR019786">
    <property type="entry name" value="Zinc_finger_PHD-type_CS"/>
</dbReference>
<name>A0A9W8B9G3_9FUNG</name>
<dbReference type="InterPro" id="IPR013083">
    <property type="entry name" value="Znf_RING/FYVE/PHD"/>
</dbReference>
<evidence type="ECO:0000256" key="6">
    <source>
        <dbReference type="SAM" id="MobiDB-lite"/>
    </source>
</evidence>
<comment type="caution">
    <text evidence="10">The sequence shown here is derived from an EMBL/GenBank/DDBJ whole genome shotgun (WGS) entry which is preliminary data.</text>
</comment>
<keyword evidence="11" id="KW-1185">Reference proteome</keyword>
<dbReference type="EMBL" id="JANBQB010000128">
    <property type="protein sequence ID" value="KAJ1981372.1"/>
    <property type="molecule type" value="Genomic_DNA"/>
</dbReference>
<dbReference type="OrthoDB" id="336088at2759"/>
<feature type="domain" description="BAH" evidence="8">
    <location>
        <begin position="49"/>
        <end position="198"/>
    </location>
</feature>
<feature type="region of interest" description="Disordered" evidence="6">
    <location>
        <begin position="370"/>
        <end position="427"/>
    </location>
</feature>
<evidence type="ECO:0000256" key="2">
    <source>
        <dbReference type="ARBA" id="ARBA00022771"/>
    </source>
</evidence>
<dbReference type="PANTHER" id="PTHR47672">
    <property type="entry name" value="E3 UBIQUITIN-PROTEIN LIGASE SNT2"/>
    <property type="match status" value="1"/>
</dbReference>
<dbReference type="PANTHER" id="PTHR47672:SF1">
    <property type="entry name" value="E3 UBIQUITIN-PROTEIN LIGASE SNT2"/>
    <property type="match status" value="1"/>
</dbReference>
<dbReference type="InterPro" id="IPR001025">
    <property type="entry name" value="BAH_dom"/>
</dbReference>
<accession>A0A9W8B9G3</accession>
<dbReference type="InterPro" id="IPR000949">
    <property type="entry name" value="ELM2_dom"/>
</dbReference>
<feature type="compositionally biased region" description="Low complexity" evidence="6">
    <location>
        <begin position="493"/>
        <end position="510"/>
    </location>
</feature>
<feature type="region of interest" description="Disordered" evidence="6">
    <location>
        <begin position="1430"/>
        <end position="1456"/>
    </location>
</feature>
<dbReference type="GO" id="GO:0036205">
    <property type="term" value="P:histone catabolic process"/>
    <property type="evidence" value="ECO:0007669"/>
    <property type="project" value="TreeGrafter"/>
</dbReference>
<dbReference type="InterPro" id="IPR001965">
    <property type="entry name" value="Znf_PHD"/>
</dbReference>
<sequence length="1844" mass="199443">MAGAPSTASLVPYEQEFVLLPNGVKIQVNGKPCLVCALTITMNTLAGRATELELDHVYLAPESSYESFYVGRVMQFLRPSDEPIASNDSEPSAPAKRPRPSRPLDSSGIAHQATPASLCAAIAWYQRPTDLPNGRVRNQDPRLLVATMQSDVNPISTIRGKCVVTHYDYVPAVLQYYQRAWQAKATFGTEPATVLSPTTPTAPTHPPRRRGQRMPRSEPSPTITAFPGQHPTGKNGLSFASPDEALALYTSLPDHFYYSQLFDRFVGRLYDVIPCPKVLNVPDNIAAALRERYQYILVEPAKSAQFTDSHRSCQVCKQWCDPAESMCCEVCGHNYHMHCLDPPLVTKPGKGYAWQCVNCLKNISNRNALGDANGNRRRTRNTGDPGPTANGQPAKRESTHPQAQPATAESAKNAGDRNYGTDGIITKPGDNAFGTNVDNLPPPWPPLATNLWPFRYLGIYAKLNDIIDYDERIYPRAASRIGPKYQAVVPPLAAPLASPSPGPSSRSHSPSHPPHSPTDSGPSDLADAGRVNAALDTKSSTPRSTSATAKRTRRWSRRTTTALPDASPYDVTDPDHNLYFCQPDWLTDADLDQYVEQCRAAAPSTLKASMEVMDRALKSLHEHQYSVTSALAYFTHHYSTAKGLGVATWAPAEQEIFEDQISKTGADLPALHEAIGQATKSYRDVVRHFYTWKGTKHGREVYDQYVADNFKPNWKGVLWSQGERAQTTVLSSDNGHYLGSPPRAPKSHSTEPVHGLATKSSIWTSISDPEATEENIRDEGWIIDPIASAYVKPTASSKDQALTPRKPTKRDTDADSAGNRVSRYACLNCGSTQAERWKTVQPSTLSSLRVYHHAQTSFMASSPTESRILAKLQAHVGQTLADGFAAHYPLQPPHVTLAGHRVGSHAQSANGTASGTLTVTTGPGLQPVGAATGTSAHFTTLTLSSGGRRGRPASRHLCDLCGFYWLKYYALPGIGEYERFLVNTNLFSPIFGKRADDFLQPFGLHYQDLGGQLLDPLALAPLLQFVSLYLIPSQLMFNPQEFGNAGALSDASPAVGRAMSRTGSRGPSRPSTPIGLAGFGMDTGATPGSDGLRGKRTRRPGRSFPTTPSGGGDGTSGHPPKRSRLAKVHPVTPCLVCCHPSTDDPSLHTCCDCGVTVHARCYGVTLPASGDSLTTDASATRRAGTVDKPRHHPVWRCDACHNVNQPHIAIDYTCILCRRGPQWVDRDGTPVFEALKPTISNNWVHMWCALGISEMAFDDRDTYRPIEGIQSLGYFQWTHPCELCWAALDSSDPLGRPAKLDATSPPSAKCTSSKAAQPLPLHSDGEPTAAGESRRRSLRSPALKRKGLDSPTKSAGGGPKRPLDESNCSVAVRCRAAGCRKYVHMSCAIQSCLPTPFARLETLTKAAPSLDMPSGAAGYRVGFEAVTQDKATRPTPYHAPPVPIKPGLNTTPSAGKRAKLATATVVTTPELDGPASYGAPTGASTAEIHDIYAFYEQHGHLNPVVYCPAHNKDRVKNFIALSAWDKNHNPILPAFIRLSKLSVVSSKGALLKSRLVAEQLAKFPVYHLHPSPAHSEASSPHTALQDPLLVPPSLALALQTQATKGSSGPVPQKLVKSLAHSEYLWPAGSIPNPPSPRASPLPDYACTRCATRDSPLWWTQHDLDGFNRLVRRYHVLRQAREPSSDAMQVDDRPEPEPAAASAPVLDPLHAPFPSVGKASTCTKALDEALHHLAQDSTLTKPQAMHRLVRLFTDIQARVTEQVLDSASPSLGPSMTEPSVSVPLADSDMGQMAKGSASPPAPAALELTSEPAPMGTEVTNMPALRDGLYCQQCFGQALLALQGDR</sequence>
<dbReference type="PROSITE" id="PS50016">
    <property type="entry name" value="ZF_PHD_2"/>
    <property type="match status" value="1"/>
</dbReference>
<dbReference type="SMART" id="SM00249">
    <property type="entry name" value="PHD"/>
    <property type="match status" value="2"/>
</dbReference>
<proteinExistence type="predicted"/>
<feature type="region of interest" description="Disordered" evidence="6">
    <location>
        <begin position="192"/>
        <end position="234"/>
    </location>
</feature>
<feature type="region of interest" description="Disordered" evidence="6">
    <location>
        <begin position="81"/>
        <end position="109"/>
    </location>
</feature>
<feature type="domain" description="PHD-type" evidence="7">
    <location>
        <begin position="310"/>
        <end position="362"/>
    </location>
</feature>
<organism evidence="10 11">
    <name type="scientific">Dimargaris verticillata</name>
    <dbReference type="NCBI Taxonomy" id="2761393"/>
    <lineage>
        <taxon>Eukaryota</taxon>
        <taxon>Fungi</taxon>
        <taxon>Fungi incertae sedis</taxon>
        <taxon>Zoopagomycota</taxon>
        <taxon>Kickxellomycotina</taxon>
        <taxon>Dimargaritomycetes</taxon>
        <taxon>Dimargaritales</taxon>
        <taxon>Dimargaritaceae</taxon>
        <taxon>Dimargaris</taxon>
    </lineage>
</organism>
<keyword evidence="1" id="KW-0479">Metal-binding</keyword>
<dbReference type="GO" id="GO:0003682">
    <property type="term" value="F:chromatin binding"/>
    <property type="evidence" value="ECO:0007669"/>
    <property type="project" value="InterPro"/>
</dbReference>